<protein>
    <recommendedName>
        <fullName evidence="5">Acetyltransferase</fullName>
        <ecNumber evidence="5">2.3.1.-</ecNumber>
    </recommendedName>
</protein>
<proteinExistence type="inferred from homology"/>
<feature type="domain" description="Maltose/galactoside acetyltransferase" evidence="6">
    <location>
        <begin position="19"/>
        <end position="48"/>
    </location>
</feature>
<dbReference type="Proteomes" id="UP001234343">
    <property type="component" value="Unassembled WGS sequence"/>
</dbReference>
<dbReference type="InterPro" id="IPR018357">
    <property type="entry name" value="Hexapep_transf_CS"/>
</dbReference>
<dbReference type="Gene3D" id="2.160.10.10">
    <property type="entry name" value="Hexapeptide repeat proteins"/>
    <property type="match status" value="1"/>
</dbReference>
<keyword evidence="2 5" id="KW-0808">Transferase</keyword>
<dbReference type="InterPro" id="IPR001451">
    <property type="entry name" value="Hexapep"/>
</dbReference>
<evidence type="ECO:0000256" key="4">
    <source>
        <dbReference type="ARBA" id="ARBA00023315"/>
    </source>
</evidence>
<dbReference type="InterPro" id="IPR039369">
    <property type="entry name" value="LacA-like"/>
</dbReference>
<dbReference type="InterPro" id="IPR024688">
    <property type="entry name" value="Mac_dom"/>
</dbReference>
<comment type="caution">
    <text evidence="7">The sequence shown here is derived from an EMBL/GenBank/DDBJ whole genome shotgun (WGS) entry which is preliminary data.</text>
</comment>
<keyword evidence="4 5" id="KW-0012">Acyltransferase</keyword>
<organism evidence="7 8">
    <name type="scientific">Alteromonas arenosi</name>
    <dbReference type="NCBI Taxonomy" id="3055817"/>
    <lineage>
        <taxon>Bacteria</taxon>
        <taxon>Pseudomonadati</taxon>
        <taxon>Pseudomonadota</taxon>
        <taxon>Gammaproteobacteria</taxon>
        <taxon>Alteromonadales</taxon>
        <taxon>Alteromonadaceae</taxon>
        <taxon>Alteromonas/Salinimonas group</taxon>
        <taxon>Alteromonas</taxon>
    </lineage>
</organism>
<dbReference type="EMBL" id="JAUCBP010000006">
    <property type="protein sequence ID" value="MDM7859972.1"/>
    <property type="molecule type" value="Genomic_DNA"/>
</dbReference>
<evidence type="ECO:0000313" key="7">
    <source>
        <dbReference type="EMBL" id="MDM7859972.1"/>
    </source>
</evidence>
<accession>A0ABT7SUV7</accession>
<evidence type="ECO:0000256" key="3">
    <source>
        <dbReference type="ARBA" id="ARBA00022737"/>
    </source>
</evidence>
<keyword evidence="8" id="KW-1185">Reference proteome</keyword>
<evidence type="ECO:0000256" key="5">
    <source>
        <dbReference type="RuleBase" id="RU367021"/>
    </source>
</evidence>
<sequence>MTQYAQIFPQQEPFKTQLHRAKQLCHKYNQLSPDQKSERKNILKKLLPRAVNPQIEPNFACDFGANIIAPHGVYLNHNVTILDGAEVVFGRSVLVGPGVVITATTHPKDTALRQSGEEWVAPISIGDNVWIGANATILPGVTIGAEAIIAAGAVVSKDVAAKTTFIK</sequence>
<gene>
    <name evidence="7" type="ORF">QTP81_05110</name>
</gene>
<dbReference type="InterPro" id="IPR011004">
    <property type="entry name" value="Trimer_LpxA-like_sf"/>
</dbReference>
<evidence type="ECO:0000259" key="6">
    <source>
        <dbReference type="Pfam" id="PF12464"/>
    </source>
</evidence>
<dbReference type="Pfam" id="PF12464">
    <property type="entry name" value="Mac"/>
    <property type="match status" value="1"/>
</dbReference>
<dbReference type="PROSITE" id="PS00101">
    <property type="entry name" value="HEXAPEP_TRANSFERASES"/>
    <property type="match status" value="1"/>
</dbReference>
<reference evidence="7 8" key="1">
    <citation type="submission" date="2023-06" db="EMBL/GenBank/DDBJ databases">
        <title>Alteromonas sp. ASW11-36 isolated from intertidal sand.</title>
        <authorList>
            <person name="Li Y."/>
        </authorList>
    </citation>
    <scope>NUCLEOTIDE SEQUENCE [LARGE SCALE GENOMIC DNA]</scope>
    <source>
        <strain evidence="7 8">ASW11-36</strain>
    </source>
</reference>
<dbReference type="PANTHER" id="PTHR43017">
    <property type="entry name" value="GALACTOSIDE O-ACETYLTRANSFERASE"/>
    <property type="match status" value="1"/>
</dbReference>
<evidence type="ECO:0000256" key="2">
    <source>
        <dbReference type="ARBA" id="ARBA00022679"/>
    </source>
</evidence>
<comment type="similarity">
    <text evidence="1 5">Belongs to the transferase hexapeptide repeat family.</text>
</comment>
<evidence type="ECO:0000313" key="8">
    <source>
        <dbReference type="Proteomes" id="UP001234343"/>
    </source>
</evidence>
<evidence type="ECO:0000256" key="1">
    <source>
        <dbReference type="ARBA" id="ARBA00007274"/>
    </source>
</evidence>
<name>A0ABT7SUV7_9ALTE</name>
<dbReference type="SUPFAM" id="SSF51161">
    <property type="entry name" value="Trimeric LpxA-like enzymes"/>
    <property type="match status" value="1"/>
</dbReference>
<dbReference type="Pfam" id="PF00132">
    <property type="entry name" value="Hexapep"/>
    <property type="match status" value="1"/>
</dbReference>
<keyword evidence="3" id="KW-0677">Repeat</keyword>
<dbReference type="PANTHER" id="PTHR43017:SF1">
    <property type="entry name" value="ACETYLTRANSFERASE YJL218W-RELATED"/>
    <property type="match status" value="1"/>
</dbReference>
<dbReference type="EC" id="2.3.1.-" evidence="5"/>